<sequence length="306" mass="33740">MNKGMMSGKPNLRKTRTFFLHKNQTSMQQAIIPNQPAESGEEHNNHYIEKESPPGAVKFPVSPQLMNGEEMVHFSHPRHRLSRMCNLNLFTCGGCKEYGAGNGFSCQQCDFQLHDFCAFSPPALKAHPFHSHHQLLFYSKPVKGGIMQSKCDICAKPIKGFAFRCGVCSFQMHPCCAMLSLEMKMPSVHPHPLRMVGATTSSVVEQPRSLVGCGECKRRRSGRVYRCTVCDYQVHAVCAKSVKNGLREKGYKETEKASVLGTAARLASQVVVEFLGGIIEGLGEGVGEALVQNINGKAAPTPLHHR</sequence>
<proteinExistence type="predicted"/>
<dbReference type="Pfam" id="PF03107">
    <property type="entry name" value="C1_2"/>
    <property type="match status" value="3"/>
</dbReference>
<dbReference type="PANTHER" id="PTHR47841">
    <property type="entry name" value="DIACYLGLYCEROL KINASE THETA-LIKE-RELATED"/>
    <property type="match status" value="1"/>
</dbReference>
<accession>A0A6J1FBT4</accession>
<evidence type="ECO:0000313" key="3">
    <source>
        <dbReference type="Proteomes" id="UP000504609"/>
    </source>
</evidence>
<dbReference type="KEGG" id="cmos:111442669"/>
<dbReference type="Proteomes" id="UP000504609">
    <property type="component" value="Unplaced"/>
</dbReference>
<dbReference type="PANTHER" id="PTHR47841:SF3">
    <property type="entry name" value="OS09G0492800 PROTEIN"/>
    <property type="match status" value="1"/>
</dbReference>
<dbReference type="AlphaFoldDB" id="A0A6J1FBT4"/>
<organism evidence="3 4">
    <name type="scientific">Cucurbita moschata</name>
    <name type="common">Winter crookneck squash</name>
    <name type="synonym">Cucurbita pepo var. moschata</name>
    <dbReference type="NCBI Taxonomy" id="3662"/>
    <lineage>
        <taxon>Eukaryota</taxon>
        <taxon>Viridiplantae</taxon>
        <taxon>Streptophyta</taxon>
        <taxon>Embryophyta</taxon>
        <taxon>Tracheophyta</taxon>
        <taxon>Spermatophyta</taxon>
        <taxon>Magnoliopsida</taxon>
        <taxon>eudicotyledons</taxon>
        <taxon>Gunneridae</taxon>
        <taxon>Pentapetalae</taxon>
        <taxon>rosids</taxon>
        <taxon>fabids</taxon>
        <taxon>Cucurbitales</taxon>
        <taxon>Cucurbitaceae</taxon>
        <taxon>Cucurbiteae</taxon>
        <taxon>Cucurbita</taxon>
    </lineage>
</organism>
<dbReference type="RefSeq" id="XP_022935903.1">
    <property type="nucleotide sequence ID" value="XM_023080135.1"/>
</dbReference>
<evidence type="ECO:0000313" key="4">
    <source>
        <dbReference type="RefSeq" id="XP_022935903.1"/>
    </source>
</evidence>
<dbReference type="InterPro" id="IPR004146">
    <property type="entry name" value="DC1"/>
</dbReference>
<evidence type="ECO:0000259" key="2">
    <source>
        <dbReference type="Pfam" id="PF03107"/>
    </source>
</evidence>
<feature type="domain" description="DC1" evidence="2">
    <location>
        <begin position="129"/>
        <end position="177"/>
    </location>
</feature>
<keyword evidence="3" id="KW-1185">Reference proteome</keyword>
<dbReference type="GeneID" id="111442669"/>
<keyword evidence="1" id="KW-0677">Repeat</keyword>
<name>A0A6J1FBT4_CUCMO</name>
<feature type="domain" description="DC1" evidence="2">
    <location>
        <begin position="74"/>
        <end position="118"/>
    </location>
</feature>
<dbReference type="SUPFAM" id="SSF57889">
    <property type="entry name" value="Cysteine-rich domain"/>
    <property type="match status" value="1"/>
</dbReference>
<gene>
    <name evidence="4" type="primary">LOC111442669</name>
</gene>
<feature type="domain" description="DC1" evidence="2">
    <location>
        <begin position="188"/>
        <end position="239"/>
    </location>
</feature>
<protein>
    <submittedName>
        <fullName evidence="4">Uncharacterized protein LOC111442669</fullName>
    </submittedName>
</protein>
<reference evidence="4" key="1">
    <citation type="submission" date="2025-08" db="UniProtKB">
        <authorList>
            <consortium name="RefSeq"/>
        </authorList>
    </citation>
    <scope>IDENTIFICATION</scope>
    <source>
        <tissue evidence="4">Young leaves</tissue>
    </source>
</reference>
<dbReference type="InterPro" id="IPR046349">
    <property type="entry name" value="C1-like_sf"/>
</dbReference>
<evidence type="ECO:0000256" key="1">
    <source>
        <dbReference type="ARBA" id="ARBA00022737"/>
    </source>
</evidence>